<dbReference type="EMBL" id="QJVJ01000002">
    <property type="protein sequence ID" value="PYI56242.1"/>
    <property type="molecule type" value="Genomic_DNA"/>
</dbReference>
<evidence type="ECO:0000313" key="11">
    <source>
        <dbReference type="EMBL" id="PYI56242.1"/>
    </source>
</evidence>
<feature type="domain" description="GP-PDE" evidence="10">
    <location>
        <begin position="475"/>
        <end position="739"/>
    </location>
</feature>
<dbReference type="GO" id="GO:0016614">
    <property type="term" value="F:oxidoreductase activity, acting on CH-OH group of donors"/>
    <property type="evidence" value="ECO:0007669"/>
    <property type="project" value="InterPro"/>
</dbReference>
<keyword evidence="6" id="KW-0520">NAD</keyword>
<reference evidence="11 12" key="1">
    <citation type="submission" date="2018-05" db="EMBL/GenBank/DDBJ databases">
        <title>Paenibacillus flagellatus sp. nov., isolated from selenium mineral soil.</title>
        <authorList>
            <person name="Dai X."/>
        </authorList>
    </citation>
    <scope>NUCLEOTIDE SEQUENCE [LARGE SCALE GENOMIC DNA]</scope>
    <source>
        <strain evidence="11 12">DXL2</strain>
    </source>
</reference>
<dbReference type="Gene3D" id="3.40.50.1970">
    <property type="match status" value="1"/>
</dbReference>
<evidence type="ECO:0000256" key="7">
    <source>
        <dbReference type="ARBA" id="ARBA00023098"/>
    </source>
</evidence>
<name>A0A2V5KBD2_9BACL</name>
<keyword evidence="4" id="KW-0521">NADP</keyword>
<dbReference type="AlphaFoldDB" id="A0A2V5KBD2"/>
<dbReference type="Pfam" id="PF03009">
    <property type="entry name" value="GDPD"/>
    <property type="match status" value="1"/>
</dbReference>
<dbReference type="PANTHER" id="PTHR43616:SF5">
    <property type="entry name" value="GLYCEROL DEHYDROGENASE 1"/>
    <property type="match status" value="1"/>
</dbReference>
<protein>
    <recommendedName>
        <fullName evidence="10">GP-PDE domain-containing protein</fullName>
    </recommendedName>
</protein>
<evidence type="ECO:0000256" key="8">
    <source>
        <dbReference type="ARBA" id="ARBA00023209"/>
    </source>
</evidence>
<dbReference type="PANTHER" id="PTHR43616">
    <property type="entry name" value="GLYCEROL DEHYDROGENASE"/>
    <property type="match status" value="1"/>
</dbReference>
<evidence type="ECO:0000313" key="12">
    <source>
        <dbReference type="Proteomes" id="UP000247476"/>
    </source>
</evidence>
<evidence type="ECO:0000256" key="3">
    <source>
        <dbReference type="ARBA" id="ARBA00022723"/>
    </source>
</evidence>
<dbReference type="InterPro" id="IPR017946">
    <property type="entry name" value="PLC-like_Pdiesterase_TIM-brl"/>
</dbReference>
<proteinExistence type="predicted"/>
<dbReference type="InterPro" id="IPR016205">
    <property type="entry name" value="Glycerol_DH"/>
</dbReference>
<keyword evidence="12" id="KW-1185">Reference proteome</keyword>
<evidence type="ECO:0000256" key="1">
    <source>
        <dbReference type="ARBA" id="ARBA00022490"/>
    </source>
</evidence>
<accession>A0A2V5KBD2</accession>
<keyword evidence="3" id="KW-0479">Metal-binding</keyword>
<dbReference type="PROSITE" id="PS51704">
    <property type="entry name" value="GP_PDE"/>
    <property type="match status" value="1"/>
</dbReference>
<evidence type="ECO:0000256" key="5">
    <source>
        <dbReference type="ARBA" id="ARBA00023002"/>
    </source>
</evidence>
<dbReference type="SUPFAM" id="SSF51695">
    <property type="entry name" value="PLC-like phosphodiesterases"/>
    <property type="match status" value="1"/>
</dbReference>
<keyword evidence="9" id="KW-1208">Phospholipid metabolism</keyword>
<evidence type="ECO:0000256" key="2">
    <source>
        <dbReference type="ARBA" id="ARBA00022516"/>
    </source>
</evidence>
<dbReference type="CDD" id="cd08566">
    <property type="entry name" value="GDPD_AtGDE_like"/>
    <property type="match status" value="1"/>
</dbReference>
<dbReference type="InterPro" id="IPR032837">
    <property type="entry name" value="G1PDH"/>
</dbReference>
<keyword evidence="8" id="KW-0594">Phospholipid biosynthesis</keyword>
<keyword evidence="1" id="KW-0963">Cytoplasm</keyword>
<dbReference type="Gene3D" id="3.20.20.190">
    <property type="entry name" value="Phosphatidylinositol (PI) phosphodiesterase"/>
    <property type="match status" value="1"/>
</dbReference>
<gene>
    <name evidence="11" type="ORF">DLM86_04455</name>
</gene>
<keyword evidence="7" id="KW-0443">Lipid metabolism</keyword>
<sequence length="747" mass="81504">METITVQSVGQRSAERLTGISFDCTCGRTHQVAMRRLIVEDGALHRVADTIKELGLDGKAMLLADPSTYAVAGRELAEHLKSAGRDVVMSVYPEPVEYADEKAVVRALIDLEPDIGLLIAVGSGTINDIARILSYKAKIPYIVVATAPSMDGYASTGSPLLVNGFKKTYAAASPVALIGDLRVIAQAPKAMVAAGVGDMLAKITALCDWLLAAAVEDEHYCEVVSGLMVRALTGIAGSVGAIAKGEPVAIKELTEGLVLSGLAMQMIGHSRPASGSEHHLSHYWEMKHFAEGHRTDLHGIKVGVATPIVLKLYERLLGADVGSMRMREKTAAQIAGWERELSRCYGPLAEEMIAANRAAFASQDELDAKHAKLIGRWPELKRRLEAIVALAPDVAGLLREVGAPVDPLEIGVTREELVDALRVAKEVRNRYTVLQLADQLGVLDRYAGDIAAELYGGPAGTAVAIDGASGDPDRVYWQAHRGGGAYEAPDNTMAANVHAWTLGGIPEADIRTTRDGVIVCLHDETLARTTDAPDGVKDVPVSELDFAEVRRWDAGTPFDSRFAGERIPSLEEVFEELRGRPERQFYLDLKQVDLDKLGELIDRYGVNRQIIFTHNRQANCKRMKQIAQDVRSMLWIGGSAERILETFREARESGFDGLDQVQLHLNSPQTIDWDGRNGDEWPYAIEPERLREALAAASEAGVDLEVLPFAFDERSIGDLLDLGIRWFATDEPTRFVESVRAWRGAKR</sequence>
<comment type="caution">
    <text evidence="11">The sequence shown here is derived from an EMBL/GenBank/DDBJ whole genome shotgun (WGS) entry which is preliminary data.</text>
</comment>
<dbReference type="Proteomes" id="UP000247476">
    <property type="component" value="Unassembled WGS sequence"/>
</dbReference>
<dbReference type="SUPFAM" id="SSF56796">
    <property type="entry name" value="Dehydroquinate synthase-like"/>
    <property type="match status" value="1"/>
</dbReference>
<dbReference type="GO" id="GO:0046872">
    <property type="term" value="F:metal ion binding"/>
    <property type="evidence" value="ECO:0007669"/>
    <property type="project" value="UniProtKB-KW"/>
</dbReference>
<evidence type="ECO:0000256" key="6">
    <source>
        <dbReference type="ARBA" id="ARBA00023027"/>
    </source>
</evidence>
<dbReference type="Pfam" id="PF13685">
    <property type="entry name" value="Fe-ADH_2"/>
    <property type="match status" value="1"/>
</dbReference>
<dbReference type="RefSeq" id="WP_110838770.1">
    <property type="nucleotide sequence ID" value="NZ_QJVJ01000002.1"/>
</dbReference>
<keyword evidence="2" id="KW-0444">Lipid biosynthesis</keyword>
<dbReference type="OrthoDB" id="9763580at2"/>
<dbReference type="GO" id="GO:0008081">
    <property type="term" value="F:phosphoric diester hydrolase activity"/>
    <property type="evidence" value="ECO:0007669"/>
    <property type="project" value="InterPro"/>
</dbReference>
<dbReference type="GO" id="GO:0008654">
    <property type="term" value="P:phospholipid biosynthetic process"/>
    <property type="evidence" value="ECO:0007669"/>
    <property type="project" value="UniProtKB-KW"/>
</dbReference>
<keyword evidence="5" id="KW-0560">Oxidoreductase</keyword>
<dbReference type="Gene3D" id="1.20.1090.10">
    <property type="entry name" value="Dehydroquinate synthase-like - alpha domain"/>
    <property type="match status" value="1"/>
</dbReference>
<organism evidence="11 12">
    <name type="scientific">Paenibacillus flagellatus</name>
    <dbReference type="NCBI Taxonomy" id="2211139"/>
    <lineage>
        <taxon>Bacteria</taxon>
        <taxon>Bacillati</taxon>
        <taxon>Bacillota</taxon>
        <taxon>Bacilli</taxon>
        <taxon>Bacillales</taxon>
        <taxon>Paenibacillaceae</taxon>
        <taxon>Paenibacillus</taxon>
    </lineage>
</organism>
<dbReference type="InterPro" id="IPR030395">
    <property type="entry name" value="GP_PDE_dom"/>
</dbReference>
<evidence type="ECO:0000256" key="9">
    <source>
        <dbReference type="ARBA" id="ARBA00023264"/>
    </source>
</evidence>
<dbReference type="CDD" id="cd08175">
    <property type="entry name" value="G1PDH"/>
    <property type="match status" value="1"/>
</dbReference>
<evidence type="ECO:0000256" key="4">
    <source>
        <dbReference type="ARBA" id="ARBA00022857"/>
    </source>
</evidence>
<evidence type="ECO:0000259" key="10">
    <source>
        <dbReference type="PROSITE" id="PS51704"/>
    </source>
</evidence>